<reference evidence="3" key="2">
    <citation type="submission" date="2015-01" db="EMBL/GenBank/DDBJ databases">
        <title>Evolutionary Origins and Diversification of the Mycorrhizal Mutualists.</title>
        <authorList>
            <consortium name="DOE Joint Genome Institute"/>
            <consortium name="Mycorrhizal Genomics Consortium"/>
            <person name="Kohler A."/>
            <person name="Kuo A."/>
            <person name="Nagy L.G."/>
            <person name="Floudas D."/>
            <person name="Copeland A."/>
            <person name="Barry K.W."/>
            <person name="Cichocki N."/>
            <person name="Veneault-Fourrey C."/>
            <person name="LaButti K."/>
            <person name="Lindquist E.A."/>
            <person name="Lipzen A."/>
            <person name="Lundell T."/>
            <person name="Morin E."/>
            <person name="Murat C."/>
            <person name="Riley R."/>
            <person name="Ohm R."/>
            <person name="Sun H."/>
            <person name="Tunlid A."/>
            <person name="Henrissat B."/>
            <person name="Grigoriev I.V."/>
            <person name="Hibbett D.S."/>
            <person name="Martin F."/>
        </authorList>
    </citation>
    <scope>NUCLEOTIDE SEQUENCE [LARGE SCALE GENOMIC DNA]</scope>
    <source>
        <strain evidence="3">LaAM-08-1</strain>
    </source>
</reference>
<feature type="transmembrane region" description="Helical" evidence="1">
    <location>
        <begin position="199"/>
        <end position="215"/>
    </location>
</feature>
<organism evidence="2 3">
    <name type="scientific">Laccaria amethystina LaAM-08-1</name>
    <dbReference type="NCBI Taxonomy" id="1095629"/>
    <lineage>
        <taxon>Eukaryota</taxon>
        <taxon>Fungi</taxon>
        <taxon>Dikarya</taxon>
        <taxon>Basidiomycota</taxon>
        <taxon>Agaricomycotina</taxon>
        <taxon>Agaricomycetes</taxon>
        <taxon>Agaricomycetidae</taxon>
        <taxon>Agaricales</taxon>
        <taxon>Agaricineae</taxon>
        <taxon>Hydnangiaceae</taxon>
        <taxon>Laccaria</taxon>
    </lineage>
</organism>
<dbReference type="Proteomes" id="UP000054477">
    <property type="component" value="Unassembled WGS sequence"/>
</dbReference>
<gene>
    <name evidence="2" type="ORF">K443DRAFT_82511</name>
</gene>
<protein>
    <submittedName>
        <fullName evidence="2">Uncharacterized protein</fullName>
    </submittedName>
</protein>
<keyword evidence="1" id="KW-0812">Transmembrane</keyword>
<dbReference type="AlphaFoldDB" id="A0A0C9YNP1"/>
<evidence type="ECO:0000256" key="1">
    <source>
        <dbReference type="SAM" id="Phobius"/>
    </source>
</evidence>
<dbReference type="EMBL" id="KN838538">
    <property type="protein sequence ID" value="KIK09613.1"/>
    <property type="molecule type" value="Genomic_DNA"/>
</dbReference>
<feature type="transmembrane region" description="Helical" evidence="1">
    <location>
        <begin position="138"/>
        <end position="160"/>
    </location>
</feature>
<keyword evidence="1" id="KW-1133">Transmembrane helix</keyword>
<reference evidence="2 3" key="1">
    <citation type="submission" date="2014-04" db="EMBL/GenBank/DDBJ databases">
        <authorList>
            <consortium name="DOE Joint Genome Institute"/>
            <person name="Kuo A."/>
            <person name="Kohler A."/>
            <person name="Nagy L.G."/>
            <person name="Floudas D."/>
            <person name="Copeland A."/>
            <person name="Barry K.W."/>
            <person name="Cichocki N."/>
            <person name="Veneault-Fourrey C."/>
            <person name="LaButti K."/>
            <person name="Lindquist E.A."/>
            <person name="Lipzen A."/>
            <person name="Lundell T."/>
            <person name="Morin E."/>
            <person name="Murat C."/>
            <person name="Sun H."/>
            <person name="Tunlid A."/>
            <person name="Henrissat B."/>
            <person name="Grigoriev I.V."/>
            <person name="Hibbett D.S."/>
            <person name="Martin F."/>
            <person name="Nordberg H.P."/>
            <person name="Cantor M.N."/>
            <person name="Hua S.X."/>
        </authorList>
    </citation>
    <scope>NUCLEOTIDE SEQUENCE [LARGE SCALE GENOMIC DNA]</scope>
    <source>
        <strain evidence="2 3">LaAM-08-1</strain>
    </source>
</reference>
<dbReference type="HOGENOM" id="CLU_022490_1_0_1"/>
<dbReference type="OrthoDB" id="3364069at2759"/>
<evidence type="ECO:0000313" key="3">
    <source>
        <dbReference type="Proteomes" id="UP000054477"/>
    </source>
</evidence>
<keyword evidence="3" id="KW-1185">Reference proteome</keyword>
<proteinExistence type="predicted"/>
<evidence type="ECO:0000313" key="2">
    <source>
        <dbReference type="EMBL" id="KIK09613.1"/>
    </source>
</evidence>
<name>A0A0C9YNP1_9AGAR</name>
<dbReference type="STRING" id="1095629.A0A0C9YNP1"/>
<feature type="transmembrane region" description="Helical" evidence="1">
    <location>
        <begin position="172"/>
        <end position="192"/>
    </location>
</feature>
<sequence>MANSTLITAVVQRVGRLSTVMAPRERGEGDDAELGIGNHSRRLKRMNSGNEARGQPTTSSVAVPLYGSTTSLSSSPERIRQNNSSTLLICVPEDGAMDFNGRESVLQTDVALEEDEDSGEEELALEEELAEHGLYRALYTFTPFTSILTLILLAFLPSLAFTSNPSTPRYSYVPYLPFPLPEIIVSTALWSLSHILRDAFFLFAALLATPFGSYAPPFTTILSTIFQTVFSVFLQQISIPLLLITLSPAFSHPTWEDPAFRRVWWVALGWAAAEGIAGIKQGYEAIALYRDVLVIARRVDDSSGVPRNEQNARISEITGLPSSSEQQYRIGLDTLALEENQGERRPLLPRNGTGKYPSSDELRLEVERDLDQLIAIRNREELEEVYGMPMIISPTHFKFNTHRQFQNDLAQNQPAHHHHLDLRHPRSSFLIVPAHYLGLATYWGTYVCVRIFFLGLGVWEALI</sequence>
<accession>A0A0C9YNP1</accession>
<keyword evidence="1" id="KW-0472">Membrane</keyword>